<evidence type="ECO:0000313" key="4">
    <source>
        <dbReference type="Proteomes" id="UP000247498"/>
    </source>
</evidence>
<dbReference type="OrthoDB" id="2016548at2759"/>
<evidence type="ECO:0000313" key="3">
    <source>
        <dbReference type="EMBL" id="GBF96389.1"/>
    </source>
</evidence>
<dbReference type="InterPro" id="IPR007065">
    <property type="entry name" value="HPP"/>
</dbReference>
<evidence type="ECO:0000259" key="2">
    <source>
        <dbReference type="Pfam" id="PF04982"/>
    </source>
</evidence>
<gene>
    <name evidence="3" type="ORF">Rsub_09188</name>
</gene>
<dbReference type="Pfam" id="PF04982">
    <property type="entry name" value="TM_HPP"/>
    <property type="match status" value="1"/>
</dbReference>
<dbReference type="PANTHER" id="PTHR33741">
    <property type="entry name" value="TRANSMEMBRANE PROTEIN DDB_G0269096-RELATED"/>
    <property type="match status" value="1"/>
</dbReference>
<reference evidence="3 4" key="1">
    <citation type="journal article" date="2018" name="Sci. Rep.">
        <title>Raphidocelis subcapitata (=Pseudokirchneriella subcapitata) provides an insight into genome evolution and environmental adaptations in the Sphaeropleales.</title>
        <authorList>
            <person name="Suzuki S."/>
            <person name="Yamaguchi H."/>
            <person name="Nakajima N."/>
            <person name="Kawachi M."/>
        </authorList>
    </citation>
    <scope>NUCLEOTIDE SEQUENCE [LARGE SCALE GENOMIC DNA]</scope>
    <source>
        <strain evidence="3 4">NIES-35</strain>
    </source>
</reference>
<keyword evidence="1" id="KW-0472">Membrane</keyword>
<protein>
    <recommendedName>
        <fullName evidence="2">HPP transmembrane region domain-containing protein</fullName>
    </recommendedName>
</protein>
<organism evidence="3 4">
    <name type="scientific">Raphidocelis subcapitata</name>
    <dbReference type="NCBI Taxonomy" id="307507"/>
    <lineage>
        <taxon>Eukaryota</taxon>
        <taxon>Viridiplantae</taxon>
        <taxon>Chlorophyta</taxon>
        <taxon>core chlorophytes</taxon>
        <taxon>Chlorophyceae</taxon>
        <taxon>CS clade</taxon>
        <taxon>Sphaeropleales</taxon>
        <taxon>Selenastraceae</taxon>
        <taxon>Raphidocelis</taxon>
    </lineage>
</organism>
<evidence type="ECO:0000256" key="1">
    <source>
        <dbReference type="SAM" id="Phobius"/>
    </source>
</evidence>
<feature type="transmembrane region" description="Helical" evidence="1">
    <location>
        <begin position="39"/>
        <end position="61"/>
    </location>
</feature>
<keyword evidence="1" id="KW-0812">Transmembrane</keyword>
<dbReference type="EMBL" id="BDRX01000079">
    <property type="protein sequence ID" value="GBF96389.1"/>
    <property type="molecule type" value="Genomic_DNA"/>
</dbReference>
<proteinExistence type="predicted"/>
<dbReference type="Proteomes" id="UP000247498">
    <property type="component" value="Unassembled WGS sequence"/>
</dbReference>
<comment type="caution">
    <text evidence="3">The sequence shown here is derived from an EMBL/GenBank/DDBJ whole genome shotgun (WGS) entry which is preliminary data.</text>
</comment>
<dbReference type="PANTHER" id="PTHR33741:SF5">
    <property type="entry name" value="TRANSMEMBRANE PROTEIN DDB_G0269096-RELATED"/>
    <property type="match status" value="1"/>
</dbReference>
<dbReference type="InterPro" id="IPR058581">
    <property type="entry name" value="TM_HPP"/>
</dbReference>
<dbReference type="AlphaFoldDB" id="A0A2V0PA00"/>
<keyword evidence="1" id="KW-1133">Transmembrane helix</keyword>
<keyword evidence="4" id="KW-1185">Reference proteome</keyword>
<dbReference type="InParanoid" id="A0A2V0PA00"/>
<name>A0A2V0PA00_9CHLO</name>
<sequence>MAAALAVMMLLDAVHPPGGALVLLAMDSAAVQGLGWPFVVYPSLALTLLVALPIAAATNALKRRCAFDWPRRRAEGAAAGGGCDGGAAERWRAALVSPPGAAPGKGGKGRRIL</sequence>
<feature type="domain" description="HPP transmembrane region" evidence="2">
    <location>
        <begin position="1"/>
        <end position="63"/>
    </location>
</feature>
<accession>A0A2V0PA00</accession>